<dbReference type="EMBL" id="QRZI01000004">
    <property type="protein sequence ID" value="RGV64696.1"/>
    <property type="molecule type" value="Genomic_DNA"/>
</dbReference>
<reference evidence="1 3" key="1">
    <citation type="submission" date="2015-09" db="EMBL/GenBank/DDBJ databases">
        <authorList>
            <consortium name="Pathogen Informatics"/>
        </authorList>
    </citation>
    <scope>NUCLEOTIDE SEQUENCE [LARGE SCALE GENOMIC DNA]</scope>
    <source>
        <strain evidence="1 3">2789STDY5608837</strain>
    </source>
</reference>
<dbReference type="Gene3D" id="3.40.50.1000">
    <property type="entry name" value="HAD superfamily/HAD-like"/>
    <property type="match status" value="1"/>
</dbReference>
<dbReference type="SFLD" id="SFLDS00003">
    <property type="entry name" value="Haloacid_Dehalogenase"/>
    <property type="match status" value="1"/>
</dbReference>
<keyword evidence="1" id="KW-0378">Hydrolase</keyword>
<name>A0A174CPA4_9FIRM</name>
<proteinExistence type="predicted"/>
<dbReference type="Gene3D" id="1.10.150.240">
    <property type="entry name" value="Putative phosphatase, domain 2"/>
    <property type="match status" value="1"/>
</dbReference>
<dbReference type="Proteomes" id="UP000265828">
    <property type="component" value="Unassembled WGS sequence"/>
</dbReference>
<dbReference type="Proteomes" id="UP000095409">
    <property type="component" value="Unassembled WGS sequence"/>
</dbReference>
<dbReference type="InterPro" id="IPR023214">
    <property type="entry name" value="HAD_sf"/>
</dbReference>
<dbReference type="EC" id="3.1.3.5" evidence="1"/>
<dbReference type="GO" id="GO:0005829">
    <property type="term" value="C:cytosol"/>
    <property type="evidence" value="ECO:0007669"/>
    <property type="project" value="TreeGrafter"/>
</dbReference>
<dbReference type="PANTHER" id="PTHR43434">
    <property type="entry name" value="PHOSPHOGLYCOLATE PHOSPHATASE"/>
    <property type="match status" value="1"/>
</dbReference>
<dbReference type="PANTHER" id="PTHR43434:SF20">
    <property type="entry name" value="5'-NUCLEOTIDASE"/>
    <property type="match status" value="1"/>
</dbReference>
<reference evidence="2 4" key="2">
    <citation type="submission" date="2018-08" db="EMBL/GenBank/DDBJ databases">
        <title>A genome reference for cultivated species of the human gut microbiota.</title>
        <authorList>
            <person name="Zou Y."/>
            <person name="Xue W."/>
            <person name="Luo G."/>
        </authorList>
    </citation>
    <scope>NUCLEOTIDE SEQUENCE [LARGE SCALE GENOMIC DNA]</scope>
    <source>
        <strain evidence="2 4">AF14-23</strain>
    </source>
</reference>
<dbReference type="EMBL" id="CYZD01000006">
    <property type="protein sequence ID" value="CUO14029.1"/>
    <property type="molecule type" value="Genomic_DNA"/>
</dbReference>
<evidence type="ECO:0000313" key="4">
    <source>
        <dbReference type="Proteomes" id="UP000265828"/>
    </source>
</evidence>
<dbReference type="GO" id="GO:0008253">
    <property type="term" value="F:5'-nucleotidase activity"/>
    <property type="evidence" value="ECO:0007669"/>
    <property type="project" value="UniProtKB-EC"/>
</dbReference>
<dbReference type="FunFam" id="3.40.50.1000:FF:000022">
    <property type="entry name" value="Phosphoglycolate phosphatase"/>
    <property type="match status" value="1"/>
</dbReference>
<dbReference type="SFLD" id="SFLDG01135">
    <property type="entry name" value="C1.5.6:_HAD__Beta-PGM__Phospha"/>
    <property type="match status" value="1"/>
</dbReference>
<dbReference type="SFLD" id="SFLDG01129">
    <property type="entry name" value="C1.5:_HAD__Beta-PGM__Phosphata"/>
    <property type="match status" value="1"/>
</dbReference>
<evidence type="ECO:0000313" key="1">
    <source>
        <dbReference type="EMBL" id="CUO14029.1"/>
    </source>
</evidence>
<dbReference type="InterPro" id="IPR023198">
    <property type="entry name" value="PGP-like_dom2"/>
</dbReference>
<dbReference type="Pfam" id="PF13419">
    <property type="entry name" value="HAD_2"/>
    <property type="match status" value="1"/>
</dbReference>
<dbReference type="RefSeq" id="WP_055066024.1">
    <property type="nucleotide sequence ID" value="NZ_CAXSOH010000003.1"/>
</dbReference>
<dbReference type="InterPro" id="IPR041492">
    <property type="entry name" value="HAD_2"/>
</dbReference>
<dbReference type="InterPro" id="IPR036412">
    <property type="entry name" value="HAD-like_sf"/>
</dbReference>
<dbReference type="InterPro" id="IPR050155">
    <property type="entry name" value="HAD-like_hydrolase_sf"/>
</dbReference>
<evidence type="ECO:0000313" key="2">
    <source>
        <dbReference type="EMBL" id="RGV64696.1"/>
    </source>
</evidence>
<dbReference type="SUPFAM" id="SSF56784">
    <property type="entry name" value="HAD-like"/>
    <property type="match status" value="1"/>
</dbReference>
<evidence type="ECO:0000313" key="3">
    <source>
        <dbReference type="Proteomes" id="UP000095409"/>
    </source>
</evidence>
<organism evidence="1 3">
    <name type="scientific">Blautia obeum</name>
    <dbReference type="NCBI Taxonomy" id="40520"/>
    <lineage>
        <taxon>Bacteria</taxon>
        <taxon>Bacillati</taxon>
        <taxon>Bacillota</taxon>
        <taxon>Clostridia</taxon>
        <taxon>Lachnospirales</taxon>
        <taxon>Lachnospiraceae</taxon>
        <taxon>Blautia</taxon>
    </lineage>
</organism>
<dbReference type="AlphaFoldDB" id="A0A174CPA4"/>
<dbReference type="InterPro" id="IPR006439">
    <property type="entry name" value="HAD-SF_hydro_IA"/>
</dbReference>
<gene>
    <name evidence="2" type="ORF">DWW07_07675</name>
    <name evidence="1" type="ORF">ERS852394_01550</name>
</gene>
<sequence length="215" mass="24464">MYKAILFDLDGTLTESGEGITKCVQYALEKLGRPESDLEKLKVFIGPPLMEQFMKYADLDEATARKAVEYYRERYSTTGIFENCPYPGVEKLLQELRRKKYLLAVASSKPEYYVKQILDYFNLTEYFDEIVGSEMNGARTNKTEVIEETLKRLGLDHHRERVIMVGDKEHDVLGARKAGLDCVAVSYGYGTEEELAASQPLQIVASAEEILDFFA</sequence>
<accession>A0A174CPA4</accession>
<protein>
    <submittedName>
        <fullName evidence="1">5'-nucleotidase</fullName>
        <ecNumber evidence="1">3.1.3.5</ecNumber>
    </submittedName>
    <submittedName>
        <fullName evidence="2">HAD family hydrolase</fullName>
    </submittedName>
</protein>
<dbReference type="GO" id="GO:0004713">
    <property type="term" value="F:protein tyrosine kinase activity"/>
    <property type="evidence" value="ECO:0007669"/>
    <property type="project" value="TreeGrafter"/>
</dbReference>
<dbReference type="NCBIfam" id="TIGR01549">
    <property type="entry name" value="HAD-SF-IA-v1"/>
    <property type="match status" value="1"/>
</dbReference>